<dbReference type="Gramene" id="TKW00176">
    <property type="protein sequence ID" value="TKW00176"/>
    <property type="gene ID" value="SEVIR_8G090650v2"/>
</dbReference>
<sequence length="241" mass="26036">MHMNPKKGISHGSLCSCGDQRRRMDQEGMREVFSVATHQEAECRLDLDGGADAAAWIHSTAPPPKPGPLLVRRTTPTAACAGATAASSAAAVTAMAGGARGEEQRAGRRADKSELGSQLSLHPSNKNRKLSTVPCYKKQQITMHFPIDFPLEEEVWPLVPPDPGQHGPGPLIITSGQAMSRPIARIGNSARRTCWPGFLVVAAACRPPTTSPILRNQISEVFFNDWKRQQSTSAQLDPEKQ</sequence>
<feature type="compositionally biased region" description="Basic and acidic residues" evidence="1">
    <location>
        <begin position="100"/>
        <end position="114"/>
    </location>
</feature>
<dbReference type="EMBL" id="CM016559">
    <property type="protein sequence ID" value="TKW00176.1"/>
    <property type="molecule type" value="Genomic_DNA"/>
</dbReference>
<dbReference type="AlphaFoldDB" id="A0A4V6D2W2"/>
<dbReference type="Proteomes" id="UP000298652">
    <property type="component" value="Chromosome 8"/>
</dbReference>
<feature type="compositionally biased region" description="Polar residues" evidence="1">
    <location>
        <begin position="115"/>
        <end position="124"/>
    </location>
</feature>
<name>A0A4V6D2W2_SETVI</name>
<dbReference type="Gramene" id="TKW00177">
    <property type="protein sequence ID" value="TKW00177"/>
    <property type="gene ID" value="SEVIR_8G090650v2"/>
</dbReference>
<feature type="region of interest" description="Disordered" evidence="1">
    <location>
        <begin position="96"/>
        <end position="127"/>
    </location>
</feature>
<gene>
    <name evidence="2" type="ORF">SEVIR_8G090650v2</name>
</gene>
<evidence type="ECO:0000313" key="2">
    <source>
        <dbReference type="EMBL" id="TKW00176.1"/>
    </source>
</evidence>
<evidence type="ECO:0000256" key="1">
    <source>
        <dbReference type="SAM" id="MobiDB-lite"/>
    </source>
</evidence>
<protein>
    <submittedName>
        <fullName evidence="2">Uncharacterized protein</fullName>
    </submittedName>
</protein>
<dbReference type="EMBL" id="CM016559">
    <property type="protein sequence ID" value="TKW00177.1"/>
    <property type="molecule type" value="Genomic_DNA"/>
</dbReference>
<evidence type="ECO:0000313" key="3">
    <source>
        <dbReference type="Proteomes" id="UP000298652"/>
    </source>
</evidence>
<keyword evidence="3" id="KW-1185">Reference proteome</keyword>
<organism evidence="2 3">
    <name type="scientific">Setaria viridis</name>
    <name type="common">Green bristlegrass</name>
    <name type="synonym">Setaria italica subsp. viridis</name>
    <dbReference type="NCBI Taxonomy" id="4556"/>
    <lineage>
        <taxon>Eukaryota</taxon>
        <taxon>Viridiplantae</taxon>
        <taxon>Streptophyta</taxon>
        <taxon>Embryophyta</taxon>
        <taxon>Tracheophyta</taxon>
        <taxon>Spermatophyta</taxon>
        <taxon>Magnoliopsida</taxon>
        <taxon>Liliopsida</taxon>
        <taxon>Poales</taxon>
        <taxon>Poaceae</taxon>
        <taxon>PACMAD clade</taxon>
        <taxon>Panicoideae</taxon>
        <taxon>Panicodae</taxon>
        <taxon>Paniceae</taxon>
        <taxon>Cenchrinae</taxon>
        <taxon>Setaria</taxon>
    </lineage>
</organism>
<proteinExistence type="predicted"/>
<accession>A0A4V6D2W2</accession>
<reference evidence="2 3" key="1">
    <citation type="submission" date="2019-03" db="EMBL/GenBank/DDBJ databases">
        <title>WGS assembly of Setaria viridis.</title>
        <authorList>
            <person name="Huang P."/>
            <person name="Jenkins J."/>
            <person name="Grimwood J."/>
            <person name="Barry K."/>
            <person name="Healey A."/>
            <person name="Mamidi S."/>
            <person name="Sreedasyam A."/>
            <person name="Shu S."/>
            <person name="Feldman M."/>
            <person name="Wu J."/>
            <person name="Yu Y."/>
            <person name="Chen C."/>
            <person name="Johnson J."/>
            <person name="Rokhsar D."/>
            <person name="Baxter I."/>
            <person name="Schmutz J."/>
            <person name="Brutnell T."/>
            <person name="Kellogg E."/>
        </authorList>
    </citation>
    <scope>NUCLEOTIDE SEQUENCE [LARGE SCALE GENOMIC DNA]</scope>
    <source>
        <strain evidence="3">cv. A10</strain>
    </source>
</reference>